<dbReference type="PANTHER" id="PTHR15854">
    <property type="entry name" value="THAP4 PROTEIN"/>
    <property type="match status" value="1"/>
</dbReference>
<dbReference type="RefSeq" id="XP_028138467.1">
    <property type="nucleotide sequence ID" value="XM_028282666.1"/>
</dbReference>
<accession>A0A6P7FUI5</accession>
<dbReference type="AlphaFoldDB" id="A0A6P7FUI5"/>
<dbReference type="Pfam" id="PF08768">
    <property type="entry name" value="THAP4_heme-bd"/>
    <property type="match status" value="1"/>
</dbReference>
<dbReference type="CDD" id="cd07828">
    <property type="entry name" value="lipocalin_heme-bd-THAP4-like"/>
    <property type="match status" value="1"/>
</dbReference>
<evidence type="ECO:0000313" key="3">
    <source>
        <dbReference type="RefSeq" id="XP_028138467.1"/>
    </source>
</evidence>
<sequence length="173" mass="19739">MMAAKVADVLKPVSWLIGTWKSVNACSMFPTMKEPIKYHELLTFSIIGEPFLIYNSITWDDKNTKYMHIEGGHLRIMEDGCSVSLLTSQNFGICSVEDGKVENNSIKFDASVISHSKFCPKKVYGIRRCFCLNKEGKLEYTMCLQTPEVPLTKHLIVCYEKLNTKTKNQKKKC</sequence>
<dbReference type="KEGG" id="dvv:114332882"/>
<proteinExistence type="predicted"/>
<dbReference type="InterPro" id="IPR045165">
    <property type="entry name" value="Nitrobindin"/>
</dbReference>
<dbReference type="InterPro" id="IPR012674">
    <property type="entry name" value="Calycin"/>
</dbReference>
<reference evidence="3" key="1">
    <citation type="submission" date="2025-08" db="UniProtKB">
        <authorList>
            <consortium name="RefSeq"/>
        </authorList>
    </citation>
    <scope>IDENTIFICATION</scope>
    <source>
        <tissue evidence="3">Whole insect</tissue>
    </source>
</reference>
<organism evidence="3">
    <name type="scientific">Diabrotica virgifera virgifera</name>
    <name type="common">western corn rootworm</name>
    <dbReference type="NCBI Taxonomy" id="50390"/>
    <lineage>
        <taxon>Eukaryota</taxon>
        <taxon>Metazoa</taxon>
        <taxon>Ecdysozoa</taxon>
        <taxon>Arthropoda</taxon>
        <taxon>Hexapoda</taxon>
        <taxon>Insecta</taxon>
        <taxon>Pterygota</taxon>
        <taxon>Neoptera</taxon>
        <taxon>Endopterygota</taxon>
        <taxon>Coleoptera</taxon>
        <taxon>Polyphaga</taxon>
        <taxon>Cucujiformia</taxon>
        <taxon>Chrysomeloidea</taxon>
        <taxon>Chrysomelidae</taxon>
        <taxon>Galerucinae</taxon>
        <taxon>Diabroticina</taxon>
        <taxon>Diabroticites</taxon>
        <taxon>Diabrotica</taxon>
    </lineage>
</organism>
<gene>
    <name evidence="3" type="primary">LOC114332882</name>
</gene>
<protein>
    <submittedName>
        <fullName evidence="3">THAP domain-containing protein 4-like</fullName>
    </submittedName>
</protein>
<dbReference type="InterPro" id="IPR014878">
    <property type="entry name" value="THAP4-like_heme-bd"/>
</dbReference>
<evidence type="ECO:0000256" key="1">
    <source>
        <dbReference type="ARBA" id="ARBA00036993"/>
    </source>
</evidence>
<dbReference type="PANTHER" id="PTHR15854:SF4">
    <property type="entry name" value="PEROXYNITRITE ISOMERASE THAP4"/>
    <property type="match status" value="1"/>
</dbReference>
<name>A0A6P7FUI5_DIAVI</name>
<comment type="catalytic activity">
    <reaction evidence="1">
        <text>peroxynitrite = nitrate</text>
        <dbReference type="Rhea" id="RHEA:63116"/>
        <dbReference type="ChEBI" id="CHEBI:17632"/>
        <dbReference type="ChEBI" id="CHEBI:25941"/>
    </reaction>
    <physiologicalReaction direction="left-to-right" evidence="1">
        <dbReference type="Rhea" id="RHEA:63117"/>
    </physiologicalReaction>
</comment>
<feature type="domain" description="THAP4-like heme-binding" evidence="2">
    <location>
        <begin position="10"/>
        <end position="160"/>
    </location>
</feature>
<dbReference type="Gene3D" id="2.40.128.20">
    <property type="match status" value="1"/>
</dbReference>
<dbReference type="InParanoid" id="A0A6P7FUI5"/>
<dbReference type="SUPFAM" id="SSF50814">
    <property type="entry name" value="Lipocalins"/>
    <property type="match status" value="1"/>
</dbReference>
<evidence type="ECO:0000259" key="2">
    <source>
        <dbReference type="Pfam" id="PF08768"/>
    </source>
</evidence>